<reference evidence="3" key="2">
    <citation type="journal article" date="2018" name="Plant J.">
        <title>The Sorghum bicolor reference genome: improved assembly, gene annotations, a transcriptome atlas, and signatures of genome organization.</title>
        <authorList>
            <person name="McCormick R.F."/>
            <person name="Truong S.K."/>
            <person name="Sreedasyam A."/>
            <person name="Jenkins J."/>
            <person name="Shu S."/>
            <person name="Sims D."/>
            <person name="Kennedy M."/>
            <person name="Amirebrahimi M."/>
            <person name="Weers B.D."/>
            <person name="McKinley B."/>
            <person name="Mattison A."/>
            <person name="Morishige D.T."/>
            <person name="Grimwood J."/>
            <person name="Schmutz J."/>
            <person name="Mullet J.E."/>
        </authorList>
    </citation>
    <scope>NUCLEOTIDE SEQUENCE [LARGE SCALE GENOMIC DNA]</scope>
    <source>
        <strain evidence="3">cv. BTx623</strain>
    </source>
</reference>
<name>A0A194YJU0_SORBI</name>
<dbReference type="Gramene" id="KXG19866">
    <property type="protein sequence ID" value="KXG19866"/>
    <property type="gene ID" value="SORBI_3010G127500"/>
</dbReference>
<feature type="region of interest" description="Disordered" evidence="1">
    <location>
        <begin position="1"/>
        <end position="21"/>
    </location>
</feature>
<organism evidence="2 3">
    <name type="scientific">Sorghum bicolor</name>
    <name type="common">Sorghum</name>
    <name type="synonym">Sorghum vulgare</name>
    <dbReference type="NCBI Taxonomy" id="4558"/>
    <lineage>
        <taxon>Eukaryota</taxon>
        <taxon>Viridiplantae</taxon>
        <taxon>Streptophyta</taxon>
        <taxon>Embryophyta</taxon>
        <taxon>Tracheophyta</taxon>
        <taxon>Spermatophyta</taxon>
        <taxon>Magnoliopsida</taxon>
        <taxon>Liliopsida</taxon>
        <taxon>Poales</taxon>
        <taxon>Poaceae</taxon>
        <taxon>PACMAD clade</taxon>
        <taxon>Panicoideae</taxon>
        <taxon>Andropogonodae</taxon>
        <taxon>Andropogoneae</taxon>
        <taxon>Sorghinae</taxon>
        <taxon>Sorghum</taxon>
    </lineage>
</organism>
<gene>
    <name evidence="2" type="ORF">SORBI_3010G127500</name>
</gene>
<dbReference type="InParanoid" id="A0A194YJU0"/>
<proteinExistence type="predicted"/>
<protein>
    <submittedName>
        <fullName evidence="2">Uncharacterized protein</fullName>
    </submittedName>
</protein>
<dbReference type="EMBL" id="CM000769">
    <property type="protein sequence ID" value="KXG19866.1"/>
    <property type="molecule type" value="Genomic_DNA"/>
</dbReference>
<dbReference type="Proteomes" id="UP000000768">
    <property type="component" value="Chromosome 10"/>
</dbReference>
<feature type="compositionally biased region" description="Low complexity" evidence="1">
    <location>
        <begin position="68"/>
        <end position="79"/>
    </location>
</feature>
<keyword evidence="3" id="KW-1185">Reference proteome</keyword>
<evidence type="ECO:0000313" key="2">
    <source>
        <dbReference type="EMBL" id="KXG19866.1"/>
    </source>
</evidence>
<feature type="compositionally biased region" description="Basic and acidic residues" evidence="1">
    <location>
        <begin position="47"/>
        <end position="67"/>
    </location>
</feature>
<evidence type="ECO:0000256" key="1">
    <source>
        <dbReference type="SAM" id="MobiDB-lite"/>
    </source>
</evidence>
<sequence length="155" mass="17155">MLRGARPSGYGGTTTPPEPSSYTALHIVSDIVALLDALHLAVQASRGVERRGQVDTGRHPRHAHDTDAGAAPAQRRTAAVHVEIRLRSLARPGSSNDVRRLRRIQGRQRSRAGSNPTQPPFPDLLLSPPSSELLLLWQQMERRRSTGGRKRSRRR</sequence>
<accession>A0A194YJU0</accession>
<feature type="compositionally biased region" description="Basic residues" evidence="1">
    <location>
        <begin position="100"/>
        <end position="110"/>
    </location>
</feature>
<dbReference type="AlphaFoldDB" id="A0A194YJU0"/>
<reference evidence="2 3" key="1">
    <citation type="journal article" date="2009" name="Nature">
        <title>The Sorghum bicolor genome and the diversification of grasses.</title>
        <authorList>
            <person name="Paterson A.H."/>
            <person name="Bowers J.E."/>
            <person name="Bruggmann R."/>
            <person name="Dubchak I."/>
            <person name="Grimwood J."/>
            <person name="Gundlach H."/>
            <person name="Haberer G."/>
            <person name="Hellsten U."/>
            <person name="Mitros T."/>
            <person name="Poliakov A."/>
            <person name="Schmutz J."/>
            <person name="Spannagl M."/>
            <person name="Tang H."/>
            <person name="Wang X."/>
            <person name="Wicker T."/>
            <person name="Bharti A.K."/>
            <person name="Chapman J."/>
            <person name="Feltus F.A."/>
            <person name="Gowik U."/>
            <person name="Grigoriev I.V."/>
            <person name="Lyons E."/>
            <person name="Maher C.A."/>
            <person name="Martis M."/>
            <person name="Narechania A."/>
            <person name="Otillar R.P."/>
            <person name="Penning B.W."/>
            <person name="Salamov A.A."/>
            <person name="Wang Y."/>
            <person name="Zhang L."/>
            <person name="Carpita N.C."/>
            <person name="Freeling M."/>
            <person name="Gingle A.R."/>
            <person name="Hash C.T."/>
            <person name="Keller B."/>
            <person name="Klein P."/>
            <person name="Kresovich S."/>
            <person name="McCann M.C."/>
            <person name="Ming R."/>
            <person name="Peterson D.G."/>
            <person name="Mehboob-ur-Rahman"/>
            <person name="Ware D."/>
            <person name="Westhoff P."/>
            <person name="Mayer K.F."/>
            <person name="Messing J."/>
            <person name="Rokhsar D.S."/>
        </authorList>
    </citation>
    <scope>NUCLEOTIDE SEQUENCE [LARGE SCALE GENOMIC DNA]</scope>
    <source>
        <strain evidence="3">cv. BTx623</strain>
    </source>
</reference>
<evidence type="ECO:0000313" key="3">
    <source>
        <dbReference type="Proteomes" id="UP000000768"/>
    </source>
</evidence>
<feature type="region of interest" description="Disordered" evidence="1">
    <location>
        <begin position="46"/>
        <end position="127"/>
    </location>
</feature>